<reference evidence="4" key="1">
    <citation type="journal article" date="2019" name="Int. J. Syst. Evol. Microbiol.">
        <title>The Global Catalogue of Microorganisms (GCM) 10K type strain sequencing project: providing services to taxonomists for standard genome sequencing and annotation.</title>
        <authorList>
            <consortium name="The Broad Institute Genomics Platform"/>
            <consortium name="The Broad Institute Genome Sequencing Center for Infectious Disease"/>
            <person name="Wu L."/>
            <person name="Ma J."/>
        </authorList>
    </citation>
    <scope>NUCLEOTIDE SEQUENCE [LARGE SCALE GENOMIC DNA]</scope>
    <source>
        <strain evidence="4">JCM 17591</strain>
    </source>
</reference>
<name>A0ABP7ZQM6_9MICO</name>
<proteinExistence type="predicted"/>
<dbReference type="InterPro" id="IPR010982">
    <property type="entry name" value="Lambda_DNA-bd_dom_sf"/>
</dbReference>
<dbReference type="SMART" id="SM00530">
    <property type="entry name" value="HTH_XRE"/>
    <property type="match status" value="1"/>
</dbReference>
<evidence type="ECO:0000259" key="2">
    <source>
        <dbReference type="PROSITE" id="PS50943"/>
    </source>
</evidence>
<dbReference type="Gene3D" id="1.10.260.40">
    <property type="entry name" value="lambda repressor-like DNA-binding domains"/>
    <property type="match status" value="1"/>
</dbReference>
<dbReference type="RefSeq" id="WP_344751473.1">
    <property type="nucleotide sequence ID" value="NZ_BAABBW010000001.1"/>
</dbReference>
<dbReference type="Pfam" id="PF17765">
    <property type="entry name" value="MLTR_LBD"/>
    <property type="match status" value="1"/>
</dbReference>
<dbReference type="EMBL" id="BAABBW010000001">
    <property type="protein sequence ID" value="GAA4168098.1"/>
    <property type="molecule type" value="Genomic_DNA"/>
</dbReference>
<organism evidence="3 4">
    <name type="scientific">Gryllotalpicola koreensis</name>
    <dbReference type="NCBI Taxonomy" id="993086"/>
    <lineage>
        <taxon>Bacteria</taxon>
        <taxon>Bacillati</taxon>
        <taxon>Actinomycetota</taxon>
        <taxon>Actinomycetes</taxon>
        <taxon>Micrococcales</taxon>
        <taxon>Microbacteriaceae</taxon>
        <taxon>Gryllotalpicola</taxon>
    </lineage>
</organism>
<feature type="compositionally biased region" description="Basic and acidic residues" evidence="1">
    <location>
        <begin position="284"/>
        <end position="305"/>
    </location>
</feature>
<protein>
    <submittedName>
        <fullName evidence="3">Helix-turn-helix transcriptional regulator</fullName>
    </submittedName>
</protein>
<dbReference type="Proteomes" id="UP001501079">
    <property type="component" value="Unassembled WGS sequence"/>
</dbReference>
<dbReference type="CDD" id="cd00093">
    <property type="entry name" value="HTH_XRE"/>
    <property type="match status" value="1"/>
</dbReference>
<keyword evidence="4" id="KW-1185">Reference proteome</keyword>
<dbReference type="PROSITE" id="PS50943">
    <property type="entry name" value="HTH_CROC1"/>
    <property type="match status" value="1"/>
</dbReference>
<evidence type="ECO:0000256" key="1">
    <source>
        <dbReference type="SAM" id="MobiDB-lite"/>
    </source>
</evidence>
<accession>A0ABP7ZQM6</accession>
<dbReference type="SUPFAM" id="SSF47413">
    <property type="entry name" value="lambda repressor-like DNA-binding domains"/>
    <property type="match status" value="1"/>
</dbReference>
<dbReference type="PANTHER" id="PTHR35010">
    <property type="entry name" value="BLL4672 PROTEIN-RELATED"/>
    <property type="match status" value="1"/>
</dbReference>
<dbReference type="InterPro" id="IPR001387">
    <property type="entry name" value="Cro/C1-type_HTH"/>
</dbReference>
<dbReference type="InterPro" id="IPR041413">
    <property type="entry name" value="MLTR_LBD"/>
</dbReference>
<dbReference type="PANTHER" id="PTHR35010:SF2">
    <property type="entry name" value="BLL4672 PROTEIN"/>
    <property type="match status" value="1"/>
</dbReference>
<comment type="caution">
    <text evidence="3">The sequence shown here is derived from an EMBL/GenBank/DDBJ whole genome shotgun (WGS) entry which is preliminary data.</text>
</comment>
<evidence type="ECO:0000313" key="3">
    <source>
        <dbReference type="EMBL" id="GAA4168098.1"/>
    </source>
</evidence>
<sequence length="305" mass="33647">MAMPTGLREFLTSRRAAIDPASVGLPGSLVPRRTPGLRREDVAALAGVSVDYVARLEQGRVGVVSDQVLDALSDALQLDELERAHLRALVAPKSRRPSRKRAVRAVARPSIRALIDQMPNPAMIQGPRMEILASNAAMRTLLTDWNAMPPAERNIARWLFLAPEARERYADWEAVAATTVASLRAAHDPRNPDEALERLVGELTLASPEFARYWADYRLFKHTHGTKKFFHETVGAFTLNYDSLDIPDSGGQTLCAYTPDPGSPSEEKLRLLLSWAAQSPDGTSDDRAVPRERNDADGVSDRNLH</sequence>
<evidence type="ECO:0000313" key="4">
    <source>
        <dbReference type="Proteomes" id="UP001501079"/>
    </source>
</evidence>
<dbReference type="Pfam" id="PF13560">
    <property type="entry name" value="HTH_31"/>
    <property type="match status" value="1"/>
</dbReference>
<gene>
    <name evidence="3" type="ORF">GCM10022287_02720</name>
</gene>
<dbReference type="Gene3D" id="3.30.450.180">
    <property type="match status" value="1"/>
</dbReference>
<feature type="domain" description="HTH cro/C1-type" evidence="2">
    <location>
        <begin position="36"/>
        <end position="81"/>
    </location>
</feature>
<feature type="region of interest" description="Disordered" evidence="1">
    <location>
        <begin position="278"/>
        <end position="305"/>
    </location>
</feature>